<dbReference type="EMBL" id="JRKL02007021">
    <property type="protein sequence ID" value="KAF3948220.1"/>
    <property type="molecule type" value="Genomic_DNA"/>
</dbReference>
<keyword evidence="2" id="KW-1185">Reference proteome</keyword>
<protein>
    <submittedName>
        <fullName evidence="1">Uncharacterized protein</fullName>
    </submittedName>
</protein>
<name>A0A8J4VB42_9ROSI</name>
<reference evidence="1" key="1">
    <citation type="submission" date="2020-03" db="EMBL/GenBank/DDBJ databases">
        <title>Castanea mollissima Vanexum genome sequencing.</title>
        <authorList>
            <person name="Staton M."/>
        </authorList>
    </citation>
    <scope>NUCLEOTIDE SEQUENCE</scope>
    <source>
        <tissue evidence="1">Leaf</tissue>
    </source>
</reference>
<evidence type="ECO:0000313" key="2">
    <source>
        <dbReference type="Proteomes" id="UP000737018"/>
    </source>
</evidence>
<comment type="caution">
    <text evidence="1">The sequence shown here is derived from an EMBL/GenBank/DDBJ whole genome shotgun (WGS) entry which is preliminary data.</text>
</comment>
<gene>
    <name evidence="1" type="ORF">CMV_025758</name>
</gene>
<dbReference type="Proteomes" id="UP000737018">
    <property type="component" value="Unassembled WGS sequence"/>
</dbReference>
<proteinExistence type="predicted"/>
<accession>A0A8J4VB42</accession>
<evidence type="ECO:0000313" key="1">
    <source>
        <dbReference type="EMBL" id="KAF3948220.1"/>
    </source>
</evidence>
<dbReference type="AlphaFoldDB" id="A0A8J4VB42"/>
<organism evidence="1 2">
    <name type="scientific">Castanea mollissima</name>
    <name type="common">Chinese chestnut</name>
    <dbReference type="NCBI Taxonomy" id="60419"/>
    <lineage>
        <taxon>Eukaryota</taxon>
        <taxon>Viridiplantae</taxon>
        <taxon>Streptophyta</taxon>
        <taxon>Embryophyta</taxon>
        <taxon>Tracheophyta</taxon>
        <taxon>Spermatophyta</taxon>
        <taxon>Magnoliopsida</taxon>
        <taxon>eudicotyledons</taxon>
        <taxon>Gunneridae</taxon>
        <taxon>Pentapetalae</taxon>
        <taxon>rosids</taxon>
        <taxon>fabids</taxon>
        <taxon>Fagales</taxon>
        <taxon>Fagaceae</taxon>
        <taxon>Castanea</taxon>
    </lineage>
</organism>
<sequence>MARSEALVQIQAEVFNLQLGCQLGGTVWLPGSIRDTCYASFVVARLNCVTTRILNAPCLIEYALQC</sequence>